<proteinExistence type="predicted"/>
<sequence>MNFLYGMAAALMCALGGQAAAQATHTQTTKAGDAGADACVEVTVNGERTPSYACLTQKLQPESAARGPGDAQPGMASEAIVQRPSNQLGLFNRAATGHRMGNTFGTSVYPQRPPPVVPSSPLIPAR</sequence>
<protein>
    <submittedName>
        <fullName evidence="3">Uncharacterized protein</fullName>
    </submittedName>
</protein>
<dbReference type="Proteomes" id="UP000265619">
    <property type="component" value="Unassembled WGS sequence"/>
</dbReference>
<evidence type="ECO:0000313" key="4">
    <source>
        <dbReference type="Proteomes" id="UP000265619"/>
    </source>
</evidence>
<evidence type="ECO:0000256" key="1">
    <source>
        <dbReference type="SAM" id="MobiDB-lite"/>
    </source>
</evidence>
<reference evidence="3 4" key="1">
    <citation type="submission" date="2018-09" db="EMBL/GenBank/DDBJ databases">
        <title>Acidovorax cavernicola nov. sp. isolated from Gruta de las Maravillas (Aracena, Spain).</title>
        <authorList>
            <person name="Jurado V."/>
            <person name="Gutierrez-Patricio S."/>
            <person name="Gonzalez-Pimentel J.L."/>
            <person name="Miller A.Z."/>
            <person name="Laiz L."/>
            <person name="Saiz-Jimenez C."/>
        </authorList>
    </citation>
    <scope>NUCLEOTIDE SEQUENCE [LARGE SCALE GENOMIC DNA]</scope>
    <source>
        <strain evidence="3 4">1011MAR4D40.2</strain>
    </source>
</reference>
<dbReference type="AlphaFoldDB" id="A0A9X8D1J7"/>
<dbReference type="OrthoDB" id="6025249at2"/>
<evidence type="ECO:0000313" key="3">
    <source>
        <dbReference type="EMBL" id="RIX76274.1"/>
    </source>
</evidence>
<accession>A0A9X8D1J7</accession>
<gene>
    <name evidence="3" type="ORF">D3H34_22935</name>
</gene>
<feature type="region of interest" description="Disordered" evidence="1">
    <location>
        <begin position="102"/>
        <end position="126"/>
    </location>
</feature>
<dbReference type="EMBL" id="QXMN01000034">
    <property type="protein sequence ID" value="RIX76274.1"/>
    <property type="molecule type" value="Genomic_DNA"/>
</dbReference>
<feature type="chain" id="PRO_5040851314" evidence="2">
    <location>
        <begin position="20"/>
        <end position="126"/>
    </location>
</feature>
<name>A0A9X8D1J7_9BURK</name>
<dbReference type="RefSeq" id="WP_119556553.1">
    <property type="nucleotide sequence ID" value="NZ_QXMN01000034.1"/>
</dbReference>
<keyword evidence="2" id="KW-0732">Signal</keyword>
<comment type="caution">
    <text evidence="3">The sequence shown here is derived from an EMBL/GenBank/DDBJ whole genome shotgun (WGS) entry which is preliminary data.</text>
</comment>
<organism evidence="3 4">
    <name type="scientific">Acidovorax cavernicola</name>
    <dbReference type="NCBI Taxonomy" id="1675792"/>
    <lineage>
        <taxon>Bacteria</taxon>
        <taxon>Pseudomonadati</taxon>
        <taxon>Pseudomonadota</taxon>
        <taxon>Betaproteobacteria</taxon>
        <taxon>Burkholderiales</taxon>
        <taxon>Comamonadaceae</taxon>
        <taxon>Acidovorax</taxon>
    </lineage>
</organism>
<evidence type="ECO:0000256" key="2">
    <source>
        <dbReference type="SAM" id="SignalP"/>
    </source>
</evidence>
<keyword evidence="4" id="KW-1185">Reference proteome</keyword>
<feature type="signal peptide" evidence="2">
    <location>
        <begin position="1"/>
        <end position="19"/>
    </location>
</feature>